<dbReference type="EMBL" id="CAIT01000006">
    <property type="protein sequence ID" value="CCH52996.1"/>
    <property type="molecule type" value="Genomic_DNA"/>
</dbReference>
<evidence type="ECO:0000313" key="2">
    <source>
        <dbReference type="Proteomes" id="UP000009309"/>
    </source>
</evidence>
<evidence type="ECO:0000313" key="1">
    <source>
        <dbReference type="EMBL" id="CCH52996.1"/>
    </source>
</evidence>
<accession>I2GGH1</accession>
<dbReference type="STRING" id="1185876.BN8_02047"/>
<keyword evidence="2" id="KW-1185">Reference proteome</keyword>
<reference evidence="1 2" key="1">
    <citation type="journal article" date="2012" name="J. Bacteriol.">
        <title>Genome Sequence of the Filamentous Bacterium Fibrisoma limi BUZ 3T.</title>
        <authorList>
            <person name="Filippini M."/>
            <person name="Qi W."/>
            <person name="Jaenicke S."/>
            <person name="Goesmann A."/>
            <person name="Smits T.H."/>
            <person name="Bagheri H.C."/>
        </authorList>
    </citation>
    <scope>NUCLEOTIDE SEQUENCE [LARGE SCALE GENOMIC DNA]</scope>
    <source>
        <strain evidence="2">BUZ 3T</strain>
    </source>
</reference>
<organism evidence="1 2">
    <name type="scientific">Fibrisoma limi BUZ 3</name>
    <dbReference type="NCBI Taxonomy" id="1185876"/>
    <lineage>
        <taxon>Bacteria</taxon>
        <taxon>Pseudomonadati</taxon>
        <taxon>Bacteroidota</taxon>
        <taxon>Cytophagia</taxon>
        <taxon>Cytophagales</taxon>
        <taxon>Spirosomataceae</taxon>
        <taxon>Fibrisoma</taxon>
    </lineage>
</organism>
<proteinExistence type="predicted"/>
<dbReference type="Proteomes" id="UP000009309">
    <property type="component" value="Unassembled WGS sequence"/>
</dbReference>
<sequence>MAVQSKNLPSILDVFLQVGTGNTLSSGLYHPQSVENRYL</sequence>
<gene>
    <name evidence="1" type="ORF">BN8_02047</name>
</gene>
<comment type="caution">
    <text evidence="1">The sequence shown here is derived from an EMBL/GenBank/DDBJ whole genome shotgun (WGS) entry which is preliminary data.</text>
</comment>
<protein>
    <submittedName>
        <fullName evidence="1">Uncharacterized protein</fullName>
    </submittedName>
</protein>
<name>I2GGH1_9BACT</name>
<dbReference type="AlphaFoldDB" id="I2GGH1"/>